<name>A0A4S4KXW0_9AGAM</name>
<organism evidence="6 7">
    <name type="scientific">Phellinidium pouzarii</name>
    <dbReference type="NCBI Taxonomy" id="167371"/>
    <lineage>
        <taxon>Eukaryota</taxon>
        <taxon>Fungi</taxon>
        <taxon>Dikarya</taxon>
        <taxon>Basidiomycota</taxon>
        <taxon>Agaricomycotina</taxon>
        <taxon>Agaricomycetes</taxon>
        <taxon>Hymenochaetales</taxon>
        <taxon>Hymenochaetaceae</taxon>
        <taxon>Phellinidium</taxon>
    </lineage>
</organism>
<dbReference type="Pfam" id="PF23726">
    <property type="entry name" value="Beta-prop_RSE1_2nd"/>
    <property type="match status" value="1"/>
</dbReference>
<evidence type="ECO:0008006" key="8">
    <source>
        <dbReference type="Google" id="ProtNLM"/>
    </source>
</evidence>
<feature type="domain" description="RSE1/DDB1/CPSF1 first beta-propeller" evidence="4">
    <location>
        <begin position="26"/>
        <end position="360"/>
    </location>
</feature>
<dbReference type="SUPFAM" id="SSF101898">
    <property type="entry name" value="NHL repeat"/>
    <property type="match status" value="1"/>
</dbReference>
<dbReference type="Pfam" id="PF10433">
    <property type="entry name" value="Beta-prop_RSE1_1st"/>
    <property type="match status" value="1"/>
</dbReference>
<dbReference type="Gene3D" id="2.130.10.10">
    <property type="entry name" value="YVTN repeat-like/Quinoprotein amine dehydrogenase"/>
    <property type="match status" value="3"/>
</dbReference>
<proteinExistence type="predicted"/>
<feature type="domain" description="RSE1/DDB1/CPSF1 second beta-propeller" evidence="5">
    <location>
        <begin position="427"/>
        <end position="695"/>
    </location>
</feature>
<comment type="caution">
    <text evidence="6">The sequence shown here is derived from an EMBL/GenBank/DDBJ whole genome shotgun (WGS) entry which is preliminary data.</text>
</comment>
<keyword evidence="7" id="KW-1185">Reference proteome</keyword>
<reference evidence="6 7" key="1">
    <citation type="submission" date="2019-02" db="EMBL/GenBank/DDBJ databases">
        <title>Genome sequencing of the rare red list fungi Phellinidium pouzarii.</title>
        <authorList>
            <person name="Buettner E."/>
            <person name="Kellner H."/>
        </authorList>
    </citation>
    <scope>NUCLEOTIDE SEQUENCE [LARGE SCALE GENOMIC DNA]</scope>
    <source>
        <strain evidence="6 7">DSM 108285</strain>
    </source>
</reference>
<evidence type="ECO:0000259" key="3">
    <source>
        <dbReference type="Pfam" id="PF03178"/>
    </source>
</evidence>
<dbReference type="InterPro" id="IPR004871">
    <property type="entry name" value="RSE1/DDB1/CPSF1_C"/>
</dbReference>
<dbReference type="GO" id="GO:0005634">
    <property type="term" value="C:nucleus"/>
    <property type="evidence" value="ECO:0007669"/>
    <property type="project" value="UniProtKB-SubCell"/>
</dbReference>
<dbReference type="GO" id="GO:0003676">
    <property type="term" value="F:nucleic acid binding"/>
    <property type="evidence" value="ECO:0007669"/>
    <property type="project" value="InterPro"/>
</dbReference>
<dbReference type="InterPro" id="IPR015943">
    <property type="entry name" value="WD40/YVTN_repeat-like_dom_sf"/>
</dbReference>
<evidence type="ECO:0000313" key="7">
    <source>
        <dbReference type="Proteomes" id="UP000308199"/>
    </source>
</evidence>
<dbReference type="OrthoDB" id="433457at2759"/>
<dbReference type="Gene3D" id="1.10.150.910">
    <property type="match status" value="1"/>
</dbReference>
<gene>
    <name evidence="6" type="ORF">EW145_g6399</name>
</gene>
<evidence type="ECO:0000259" key="4">
    <source>
        <dbReference type="Pfam" id="PF10433"/>
    </source>
</evidence>
<keyword evidence="2" id="KW-0539">Nucleus</keyword>
<dbReference type="InterPro" id="IPR058543">
    <property type="entry name" value="Beta-prop_RSE1/DDB1/CPSF1_2nd"/>
</dbReference>
<dbReference type="PANTHER" id="PTHR10644">
    <property type="entry name" value="DNA REPAIR/RNA PROCESSING CPSF FAMILY"/>
    <property type="match status" value="1"/>
</dbReference>
<sequence>MKAVATFHRPTSVVDSLRTTLTDDGDVEYLVVAKTCILEVFVILTDALRLQCSLEIWGRITSLQAIPLEGTSEHHLLVLTDHQDPRLLLFKYFQKSGDKNSEIKCIKDLPLYERNARPTEFFNGCLVDRKGKVAVVSSYVGKLKILELDNGLIHSDFDVSVRELNILSLCFLPTATSRSVALAILHRDHTQMLVLTSHDLSVSDHELSSSSTLLPDVNLSDIDSGFLIPVPPHTRSTWNPNGGILVLGGKCIKYLIIDKKQRKKNNTSGPVGAKAVKAEIDWQFSKITAWSQVDTEGKRYLLGDAFGRLFVLLFDLEFPKMVIMSLGEVSPPTSITLLPSQYLFVGSHFGDSQLVHVVSNKSLASGTFIEVAEVYKNIAPIIDAVLADIDNTGQPAIVTCSGGRSAGSLRIIRNGANFNEDVRIDGIPNATGMWPLKMQYDDEYHCFILVTTRVSSHLLKLPQSRHEDALSRPTTFVEIRLDVPTLASGNVLTQFTSPTGKSTFKGGPYMVQVIPSAVMLLNTSLGIREDMWEPDRGCEIVVADVSPSQICLAMSGGRVVLLNILGEKILEQSRKMFAETTGKAAEISALTISPISPGLAFASFVVLSFWSSHEIKVFTLPAFTRTDEPVILPHLPRSLLLYDFGDKETGSHIHLMVGLANGVVVSFPFTKGKLGERKVVALGESPVFLSACTDVMTASPLHSAVFPSSIILSSPDGLVIGRVLELDKLHIRTINLGVDNPVKLAYHSNANLIGVGCLRQEHIEANNFGDAISTFKLLDAADFTTTHDFSLETEEEITAVAAVTLETQYGNEMVFAVGSVYFDDTEGEPSRGRIFIFSAGISTTSSDRKGPPQLLADTQAHGCVYALACIQGKLVAAVNTGVVIFSLEYHDNHAIRLARLAEWNHNYLVTSVVTSNDQIIIGDAVASLAVLRLVGDKLVTITRDYGPLWPLCIEVIGEQTIIGSNSNNNLFSFKLQHQGDEKSLERDGFYNIDETVNRFVPGCFDKSGNKLGISPALLLFTTAGRIAMVINLDDALSRQLSCLERNLAGAIQGPGNMDHTSWRAPKNSQGRSDAQAAAVGFLDGDLLERFLDYPAASPEIARIMSGKNEAERLTTPYGQMRSILESLRSTH</sequence>
<dbReference type="Proteomes" id="UP000308199">
    <property type="component" value="Unassembled WGS sequence"/>
</dbReference>
<dbReference type="InterPro" id="IPR050358">
    <property type="entry name" value="RSE1/DDB1/CFT1"/>
</dbReference>
<accession>A0A4S4KXW0</accession>
<evidence type="ECO:0000256" key="1">
    <source>
        <dbReference type="ARBA" id="ARBA00004123"/>
    </source>
</evidence>
<comment type="subcellular location">
    <subcellularLocation>
        <location evidence="1">Nucleus</location>
    </subcellularLocation>
</comment>
<evidence type="ECO:0000256" key="2">
    <source>
        <dbReference type="ARBA" id="ARBA00023242"/>
    </source>
</evidence>
<dbReference type="InterPro" id="IPR018846">
    <property type="entry name" value="Beta-prop_RSE1/DDB1/CPSF1_1st"/>
</dbReference>
<protein>
    <recommendedName>
        <fullName evidence="8">DNA damage-binding protein 1</fullName>
    </recommendedName>
</protein>
<evidence type="ECO:0000313" key="6">
    <source>
        <dbReference type="EMBL" id="THH03261.1"/>
    </source>
</evidence>
<evidence type="ECO:0000259" key="5">
    <source>
        <dbReference type="Pfam" id="PF23726"/>
    </source>
</evidence>
<dbReference type="EMBL" id="SGPK01000477">
    <property type="protein sequence ID" value="THH03261.1"/>
    <property type="molecule type" value="Genomic_DNA"/>
</dbReference>
<dbReference type="Pfam" id="PF03178">
    <property type="entry name" value="CPSF_A"/>
    <property type="match status" value="1"/>
</dbReference>
<dbReference type="AlphaFoldDB" id="A0A4S4KXW0"/>
<feature type="domain" description="RSE1/DDB1/CPSF1 C-terminal" evidence="3">
    <location>
        <begin position="773"/>
        <end position="1092"/>
    </location>
</feature>